<gene>
    <name evidence="3" type="ORF">HYPSUDRAFT_129597</name>
</gene>
<protein>
    <recommendedName>
        <fullName evidence="2">F-box domain-containing protein</fullName>
    </recommendedName>
</protein>
<dbReference type="AlphaFoldDB" id="A0A0D2QAB0"/>
<dbReference type="InterPro" id="IPR001810">
    <property type="entry name" value="F-box_dom"/>
</dbReference>
<dbReference type="Proteomes" id="UP000054270">
    <property type="component" value="Unassembled WGS sequence"/>
</dbReference>
<accession>A0A0D2QAB0</accession>
<evidence type="ECO:0000259" key="2">
    <source>
        <dbReference type="PROSITE" id="PS50181"/>
    </source>
</evidence>
<evidence type="ECO:0000313" key="3">
    <source>
        <dbReference type="EMBL" id="KJA28560.1"/>
    </source>
</evidence>
<evidence type="ECO:0000313" key="4">
    <source>
        <dbReference type="Proteomes" id="UP000054270"/>
    </source>
</evidence>
<reference evidence="4" key="1">
    <citation type="submission" date="2014-04" db="EMBL/GenBank/DDBJ databases">
        <title>Evolutionary Origins and Diversification of the Mycorrhizal Mutualists.</title>
        <authorList>
            <consortium name="DOE Joint Genome Institute"/>
            <consortium name="Mycorrhizal Genomics Consortium"/>
            <person name="Kohler A."/>
            <person name="Kuo A."/>
            <person name="Nagy L.G."/>
            <person name="Floudas D."/>
            <person name="Copeland A."/>
            <person name="Barry K.W."/>
            <person name="Cichocki N."/>
            <person name="Veneault-Fourrey C."/>
            <person name="LaButti K."/>
            <person name="Lindquist E.A."/>
            <person name="Lipzen A."/>
            <person name="Lundell T."/>
            <person name="Morin E."/>
            <person name="Murat C."/>
            <person name="Riley R."/>
            <person name="Ohm R."/>
            <person name="Sun H."/>
            <person name="Tunlid A."/>
            <person name="Henrissat B."/>
            <person name="Grigoriev I.V."/>
            <person name="Hibbett D.S."/>
            <person name="Martin F."/>
        </authorList>
    </citation>
    <scope>NUCLEOTIDE SEQUENCE [LARGE SCALE GENOMIC DNA]</scope>
    <source>
        <strain evidence="4">FD-334 SS-4</strain>
    </source>
</reference>
<dbReference type="EMBL" id="KN817521">
    <property type="protein sequence ID" value="KJA28560.1"/>
    <property type="molecule type" value="Genomic_DNA"/>
</dbReference>
<feature type="domain" description="F-box" evidence="2">
    <location>
        <begin position="2"/>
        <end position="50"/>
    </location>
</feature>
<evidence type="ECO:0000256" key="1">
    <source>
        <dbReference type="SAM" id="MobiDB-lite"/>
    </source>
</evidence>
<dbReference type="OrthoDB" id="3353982at2759"/>
<dbReference type="OMA" id="ILGWATH"/>
<sequence>MSSKFDELPVELYDAIFSYVEPSDLQGTMLAVTRAIPFAAVPLQHLFRNLQLERPEQTIQLYNRIRPRNARGKARRQVMEGSVGTGSADSEQPVAWVKELAVKTWTVDADVLLNLVRLLPNLQSLTLWIGPTNFSPEHLEELLAQPLEHLRYLSLRFRPYVEKVTYYQFLKGAYFDSTLTVLAEWPANVISTLSIVQDPIDAEMAQKQDFAQPIVFFRLDLFPLLSSPAIASTLENLRIRIPSRPVARSICGSLPASSPFDSNRNLILPRLEFLDLSTSSVLDTEVDSILARFATIKHLVLDRCAVLRGDLREGEGGALGKRLALIGVRRAKDREKALKAWLESRVVVAEAIPSDGAPAVDQGAGPAGRRPRPGRKGLATATISFRTTHGKTSGKRSGKKRNAPMKKADKQRATRIRVLPALPSLVSLSVTLSPVVKPERYPAIRSEFTEGWSEGIAQLAVTRARLRTSATNGYRIMVIGPTDSDDEDSDGSVERDSLKEGLYGLAEVDLTDPEAFSMPAPGEILVPTLCFAGAGIEGAHEAHCGHSVGWVAMKDEI</sequence>
<keyword evidence="4" id="KW-1185">Reference proteome</keyword>
<dbReference type="PROSITE" id="PS50181">
    <property type="entry name" value="FBOX"/>
    <property type="match status" value="1"/>
</dbReference>
<feature type="region of interest" description="Disordered" evidence="1">
    <location>
        <begin position="357"/>
        <end position="412"/>
    </location>
</feature>
<proteinExistence type="predicted"/>
<organism evidence="3 4">
    <name type="scientific">Hypholoma sublateritium (strain FD-334 SS-4)</name>
    <dbReference type="NCBI Taxonomy" id="945553"/>
    <lineage>
        <taxon>Eukaryota</taxon>
        <taxon>Fungi</taxon>
        <taxon>Dikarya</taxon>
        <taxon>Basidiomycota</taxon>
        <taxon>Agaricomycotina</taxon>
        <taxon>Agaricomycetes</taxon>
        <taxon>Agaricomycetidae</taxon>
        <taxon>Agaricales</taxon>
        <taxon>Agaricineae</taxon>
        <taxon>Strophariaceae</taxon>
        <taxon>Hypholoma</taxon>
    </lineage>
</organism>
<name>A0A0D2QAB0_HYPSF</name>
<feature type="compositionally biased region" description="Basic residues" evidence="1">
    <location>
        <begin position="388"/>
        <end position="404"/>
    </location>
</feature>